<feature type="chain" id="PRO_5001492547" evidence="1">
    <location>
        <begin position="20"/>
        <end position="122"/>
    </location>
</feature>
<keyword evidence="3" id="KW-1185">Reference proteome</keyword>
<evidence type="ECO:0000313" key="2">
    <source>
        <dbReference type="EMBL" id="EYC16799.1"/>
    </source>
</evidence>
<dbReference type="EMBL" id="JARK01001368">
    <property type="protein sequence ID" value="EYC16799.1"/>
    <property type="molecule type" value="Genomic_DNA"/>
</dbReference>
<reference evidence="3" key="1">
    <citation type="journal article" date="2015" name="Nat. Genet.">
        <title>The genome and transcriptome of the zoonotic hookworm Ancylostoma ceylanicum identify infection-specific gene families.</title>
        <authorList>
            <person name="Schwarz E.M."/>
            <person name="Hu Y."/>
            <person name="Antoshechkin I."/>
            <person name="Miller M.M."/>
            <person name="Sternberg P.W."/>
            <person name="Aroian R.V."/>
        </authorList>
    </citation>
    <scope>NUCLEOTIDE SEQUENCE</scope>
    <source>
        <strain evidence="3">HY135</strain>
    </source>
</reference>
<sequence>MGSLGRFTIPCILGSVVFAATLSGDPVVELSAEFPGTGRELKCRAPISTYSPDATTRESSCNCSSVEKFMSKDKKCETTVKTFMSETKRNSSSVDESEDGVKTTVTHETFTTKYIASNTVSV</sequence>
<feature type="signal peptide" evidence="1">
    <location>
        <begin position="1"/>
        <end position="19"/>
    </location>
</feature>
<dbReference type="AlphaFoldDB" id="A0A016UN24"/>
<proteinExistence type="predicted"/>
<name>A0A016UN24_9BILA</name>
<dbReference type="Proteomes" id="UP000024635">
    <property type="component" value="Unassembled WGS sequence"/>
</dbReference>
<evidence type="ECO:0000256" key="1">
    <source>
        <dbReference type="SAM" id="SignalP"/>
    </source>
</evidence>
<gene>
    <name evidence="2" type="primary">Acey_s0032.g2501</name>
    <name evidence="2" type="ORF">Y032_0032g2501</name>
</gene>
<evidence type="ECO:0000313" key="3">
    <source>
        <dbReference type="Proteomes" id="UP000024635"/>
    </source>
</evidence>
<comment type="caution">
    <text evidence="2">The sequence shown here is derived from an EMBL/GenBank/DDBJ whole genome shotgun (WGS) entry which is preliminary data.</text>
</comment>
<keyword evidence="1" id="KW-0732">Signal</keyword>
<organism evidence="2 3">
    <name type="scientific">Ancylostoma ceylanicum</name>
    <dbReference type="NCBI Taxonomy" id="53326"/>
    <lineage>
        <taxon>Eukaryota</taxon>
        <taxon>Metazoa</taxon>
        <taxon>Ecdysozoa</taxon>
        <taxon>Nematoda</taxon>
        <taxon>Chromadorea</taxon>
        <taxon>Rhabditida</taxon>
        <taxon>Rhabditina</taxon>
        <taxon>Rhabditomorpha</taxon>
        <taxon>Strongyloidea</taxon>
        <taxon>Ancylostomatidae</taxon>
        <taxon>Ancylostomatinae</taxon>
        <taxon>Ancylostoma</taxon>
    </lineage>
</organism>
<accession>A0A016UN24</accession>
<protein>
    <submittedName>
        <fullName evidence="2">Uncharacterized protein</fullName>
    </submittedName>
</protein>